<keyword evidence="2" id="KW-0378">Hydrolase</keyword>
<protein>
    <submittedName>
        <fullName evidence="2">Lysophospholipase, alpha-beta hydrolase superfamily</fullName>
    </submittedName>
</protein>
<dbReference type="PANTHER" id="PTHR11614">
    <property type="entry name" value="PHOSPHOLIPASE-RELATED"/>
    <property type="match status" value="1"/>
</dbReference>
<dbReference type="RefSeq" id="WP_066663802.1">
    <property type="nucleotide sequence ID" value="NZ_CP011402.1"/>
</dbReference>
<dbReference type="AlphaFoldDB" id="A0A172RZI5"/>
<dbReference type="SUPFAM" id="SSF53474">
    <property type="entry name" value="alpha/beta-Hydrolases"/>
    <property type="match status" value="1"/>
</dbReference>
<dbReference type="InterPro" id="IPR029058">
    <property type="entry name" value="AB_hydrolase_fold"/>
</dbReference>
<dbReference type="KEGG" id="ddt:AAY81_08210"/>
<reference evidence="3" key="1">
    <citation type="submission" date="2016-10" db="EMBL/GenBank/DDBJ databases">
        <authorList>
            <person name="Varghese N."/>
        </authorList>
    </citation>
    <scope>NUCLEOTIDE SEQUENCE [LARGE SCALE GENOMIC DNA]</scope>
    <source>
        <strain evidence="3">DSM 21843</strain>
    </source>
</reference>
<dbReference type="Gene3D" id="3.40.50.1820">
    <property type="entry name" value="alpha/beta hydrolase"/>
    <property type="match status" value="1"/>
</dbReference>
<evidence type="ECO:0000313" key="2">
    <source>
        <dbReference type="EMBL" id="SEO52835.1"/>
    </source>
</evidence>
<dbReference type="InterPro" id="IPR051044">
    <property type="entry name" value="MAG_DAG_Lipase"/>
</dbReference>
<dbReference type="EMBL" id="FOEC01000002">
    <property type="protein sequence ID" value="SEO52835.1"/>
    <property type="molecule type" value="Genomic_DNA"/>
</dbReference>
<dbReference type="Proteomes" id="UP000182975">
    <property type="component" value="Unassembled WGS sequence"/>
</dbReference>
<feature type="domain" description="Serine aminopeptidase S33" evidence="1">
    <location>
        <begin position="40"/>
        <end position="303"/>
    </location>
</feature>
<name>A0A172RZI5_9ACTN</name>
<dbReference type="OrthoDB" id="9806902at2"/>
<keyword evidence="3" id="KW-1185">Reference proteome</keyword>
<dbReference type="InterPro" id="IPR022742">
    <property type="entry name" value="Hydrolase_4"/>
</dbReference>
<proteinExistence type="predicted"/>
<dbReference type="STRING" id="79604.AAY81_08210"/>
<accession>A0A172RZI5</accession>
<evidence type="ECO:0000259" key="1">
    <source>
        <dbReference type="Pfam" id="PF12146"/>
    </source>
</evidence>
<evidence type="ECO:0000313" key="3">
    <source>
        <dbReference type="Proteomes" id="UP000182975"/>
    </source>
</evidence>
<organism evidence="2 3">
    <name type="scientific">Denitrobacterium detoxificans</name>
    <dbReference type="NCBI Taxonomy" id="79604"/>
    <lineage>
        <taxon>Bacteria</taxon>
        <taxon>Bacillati</taxon>
        <taxon>Actinomycetota</taxon>
        <taxon>Coriobacteriia</taxon>
        <taxon>Eggerthellales</taxon>
        <taxon>Eggerthellaceae</taxon>
        <taxon>Denitrobacterium</taxon>
    </lineage>
</organism>
<gene>
    <name evidence="2" type="ORF">SAMN02910314_00462</name>
</gene>
<dbReference type="PATRIC" id="fig|79604.3.peg.1647"/>
<sequence>MQEREQVDQAKEAIKREEFYFDSSDGETGIRVLAWIPATAPRAIVQIAHGMVEHIERYDDFARMLAASGYVVFGNDHIGHGKSVVHVSELGELPVGGNDIMISDVDALRRIAQDRFPGIPYVLFGHSMGSFIARCYAGRHGAGLAGLILCGSGDQPRPVAFAGERLSRLIARASGWDYRSQFLHNMAVGSYAKRIPDATSPLAWLNTSEECVKRYADDPACGAMFSAGGYASLLSLVLEASSSGCLHGIPSELPILFVSGSCDPVGDMGKGVRNAAAALIASDHSDVEVRIYEGMRHEILNEPAHELVYADVLDWLEERL</sequence>
<dbReference type="GO" id="GO:0016787">
    <property type="term" value="F:hydrolase activity"/>
    <property type="evidence" value="ECO:0007669"/>
    <property type="project" value="UniProtKB-KW"/>
</dbReference>
<dbReference type="Pfam" id="PF12146">
    <property type="entry name" value="Hydrolase_4"/>
    <property type="match status" value="1"/>
</dbReference>